<dbReference type="EMBL" id="CP136896">
    <property type="protein sequence ID" value="WOL12848.1"/>
    <property type="molecule type" value="Genomic_DNA"/>
</dbReference>
<gene>
    <name evidence="2" type="ORF">Cni_G21616</name>
</gene>
<keyword evidence="3" id="KW-1185">Reference proteome</keyword>
<organism evidence="2 3">
    <name type="scientific">Canna indica</name>
    <name type="common">Indian-shot</name>
    <dbReference type="NCBI Taxonomy" id="4628"/>
    <lineage>
        <taxon>Eukaryota</taxon>
        <taxon>Viridiplantae</taxon>
        <taxon>Streptophyta</taxon>
        <taxon>Embryophyta</taxon>
        <taxon>Tracheophyta</taxon>
        <taxon>Spermatophyta</taxon>
        <taxon>Magnoliopsida</taxon>
        <taxon>Liliopsida</taxon>
        <taxon>Zingiberales</taxon>
        <taxon>Cannaceae</taxon>
        <taxon>Canna</taxon>
    </lineage>
</organism>
<dbReference type="Proteomes" id="UP001327560">
    <property type="component" value="Chromosome 7"/>
</dbReference>
<dbReference type="PANTHER" id="PTHR31903">
    <property type="entry name" value="F12F1.11-RELATED"/>
    <property type="match status" value="1"/>
</dbReference>
<evidence type="ECO:0000313" key="3">
    <source>
        <dbReference type="Proteomes" id="UP001327560"/>
    </source>
</evidence>
<feature type="compositionally biased region" description="Basic and acidic residues" evidence="1">
    <location>
        <begin position="150"/>
        <end position="161"/>
    </location>
</feature>
<proteinExistence type="predicted"/>
<feature type="compositionally biased region" description="Basic residues" evidence="1">
    <location>
        <begin position="137"/>
        <end position="149"/>
    </location>
</feature>
<feature type="compositionally biased region" description="Basic residues" evidence="1">
    <location>
        <begin position="1"/>
        <end position="12"/>
    </location>
</feature>
<evidence type="ECO:0000313" key="2">
    <source>
        <dbReference type="EMBL" id="WOL12848.1"/>
    </source>
</evidence>
<evidence type="ECO:0000256" key="1">
    <source>
        <dbReference type="SAM" id="MobiDB-lite"/>
    </source>
</evidence>
<feature type="region of interest" description="Disordered" evidence="1">
    <location>
        <begin position="137"/>
        <end position="161"/>
    </location>
</feature>
<dbReference type="PANTHER" id="PTHR31903:SF4">
    <property type="entry name" value="OS11G0490300 PROTEIN"/>
    <property type="match status" value="1"/>
</dbReference>
<reference evidence="2 3" key="1">
    <citation type="submission" date="2023-10" db="EMBL/GenBank/DDBJ databases">
        <title>Chromosome-scale genome assembly provides insights into flower coloration mechanisms of Canna indica.</title>
        <authorList>
            <person name="Li C."/>
        </authorList>
    </citation>
    <scope>NUCLEOTIDE SEQUENCE [LARGE SCALE GENOMIC DNA]</scope>
    <source>
        <tissue evidence="2">Flower</tissue>
    </source>
</reference>
<dbReference type="AlphaFoldDB" id="A0AAQ3KTG0"/>
<protein>
    <submittedName>
        <fullName evidence="2">Uncharacterized protein</fullName>
    </submittedName>
</protein>
<feature type="region of interest" description="Disordered" evidence="1">
    <location>
        <begin position="1"/>
        <end position="29"/>
    </location>
</feature>
<sequence length="236" mass="26627">MKHLCPKGKGKTKIQPASVAPPLVQGSSSSSRDALSVLKLLPAAILALTMALTSKDKEVLAYLITQSMAAEVTLPTPDMERRRCWDALAPTHQSMFGCSCFNCYTSFWSRWDSSPDCELIHQAIEAFEDHLLCSNKKHSGGKKRRRRERKVRDRTDKGKKENVVEKKSMKSLDVTSKAAIFSVEVNEAFETTKGVAEVGGNERKREDEAASSERRRFWSDLIRFIKCRFLSLWSPK</sequence>
<accession>A0AAQ3KTG0</accession>
<name>A0AAQ3KTG0_9LILI</name>